<organism evidence="3 4">
    <name type="scientific">Diversispora epigaea</name>
    <dbReference type="NCBI Taxonomy" id="1348612"/>
    <lineage>
        <taxon>Eukaryota</taxon>
        <taxon>Fungi</taxon>
        <taxon>Fungi incertae sedis</taxon>
        <taxon>Mucoromycota</taxon>
        <taxon>Glomeromycotina</taxon>
        <taxon>Glomeromycetes</taxon>
        <taxon>Diversisporales</taxon>
        <taxon>Diversisporaceae</taxon>
        <taxon>Diversispora</taxon>
    </lineage>
</organism>
<keyword evidence="1" id="KW-0802">TPR repeat</keyword>
<dbReference type="PANTHER" id="PTHR23257:SF963">
    <property type="entry name" value="AT08303P"/>
    <property type="match status" value="1"/>
</dbReference>
<accession>A0A397HSI5</accession>
<dbReference type="GO" id="GO:0007165">
    <property type="term" value="P:signal transduction"/>
    <property type="evidence" value="ECO:0007669"/>
    <property type="project" value="TreeGrafter"/>
</dbReference>
<evidence type="ECO:0000313" key="3">
    <source>
        <dbReference type="EMBL" id="RHZ64103.1"/>
    </source>
</evidence>
<protein>
    <recommendedName>
        <fullName evidence="2">Protein kinase domain-containing protein</fullName>
    </recommendedName>
</protein>
<dbReference type="PROSITE" id="PS50005">
    <property type="entry name" value="TPR"/>
    <property type="match status" value="2"/>
</dbReference>
<dbReference type="InterPro" id="IPR050167">
    <property type="entry name" value="Ser_Thr_protein_kinase"/>
</dbReference>
<evidence type="ECO:0000259" key="2">
    <source>
        <dbReference type="PROSITE" id="PS50011"/>
    </source>
</evidence>
<feature type="repeat" description="TPR" evidence="1">
    <location>
        <begin position="107"/>
        <end position="140"/>
    </location>
</feature>
<keyword evidence="4" id="KW-1185">Reference proteome</keyword>
<dbReference type="GO" id="GO:0004672">
    <property type="term" value="F:protein kinase activity"/>
    <property type="evidence" value="ECO:0007669"/>
    <property type="project" value="InterPro"/>
</dbReference>
<dbReference type="InterPro" id="IPR019734">
    <property type="entry name" value="TPR_rpt"/>
</dbReference>
<dbReference type="STRING" id="1348612.A0A397HSI5"/>
<evidence type="ECO:0000256" key="1">
    <source>
        <dbReference type="PROSITE-ProRule" id="PRU00339"/>
    </source>
</evidence>
<dbReference type="PANTHER" id="PTHR23257">
    <property type="entry name" value="SERINE-THREONINE PROTEIN KINASE"/>
    <property type="match status" value="1"/>
</dbReference>
<dbReference type="Proteomes" id="UP000266861">
    <property type="component" value="Unassembled WGS sequence"/>
</dbReference>
<dbReference type="InterPro" id="IPR001245">
    <property type="entry name" value="Ser-Thr/Tyr_kinase_cat_dom"/>
</dbReference>
<dbReference type="PROSITE" id="PS50011">
    <property type="entry name" value="PROTEIN_KINASE_DOM"/>
    <property type="match status" value="1"/>
</dbReference>
<dbReference type="EMBL" id="PQFF01000298">
    <property type="protein sequence ID" value="RHZ64103.1"/>
    <property type="molecule type" value="Genomic_DNA"/>
</dbReference>
<gene>
    <name evidence="3" type="ORF">Glove_326g80</name>
</gene>
<feature type="domain" description="Protein kinase" evidence="2">
    <location>
        <begin position="189"/>
        <end position="458"/>
    </location>
</feature>
<dbReference type="InterPro" id="IPR011990">
    <property type="entry name" value="TPR-like_helical_dom_sf"/>
</dbReference>
<evidence type="ECO:0000313" key="4">
    <source>
        <dbReference type="Proteomes" id="UP000266861"/>
    </source>
</evidence>
<name>A0A397HSI5_9GLOM</name>
<dbReference type="Gene3D" id="1.10.510.10">
    <property type="entry name" value="Transferase(Phosphotransferase) domain 1"/>
    <property type="match status" value="1"/>
</dbReference>
<dbReference type="InterPro" id="IPR000719">
    <property type="entry name" value="Prot_kinase_dom"/>
</dbReference>
<proteinExistence type="predicted"/>
<dbReference type="OrthoDB" id="10261027at2759"/>
<sequence>MATSTNKFLPNQVLKDFNKLLKIKPNDARALRFRGETYQKLEKYIEVLTDFNKLIEEEPNNTLALSCKKESDTYALKLRGETFRKLEMNMKALTDFDRILKKIPSDTLVLRLRGETYQILGWYNEALIDFNQLLEKEPNNALVLKLRKETTELKANNVLKERIIQISGNHDEILGKDPNNTLVLRLRGEAYQKLENRSGFGVVNSAIWIKGEENEIKVALKNRHNSKDMTDDFLKEVISHGITSSNDFIIQCYGIIKDPDTNNNIMVMEFAEDGSLHQDLLINFDKIAWQTKLERLYCIATGLEQIHNNNMIHRDLHSGNILMGVNGILGSIRIADLGLCRNIDASTNYVYGVIPYVAPEIFEDSSYSQASDIYSFGILMWEFTSGHRPFFNRPHNSKLMHNIRDRLRPEIIDDTPEVFINLMKKCWDSNALNRTIIIEIREQFDKWCWGKENEDQFIQAEQVRKISVELKFLEECEGNNYSNYHPEAIYRSRPLNSVISLSNDW</sequence>
<reference evidence="3 4" key="1">
    <citation type="submission" date="2018-08" db="EMBL/GenBank/DDBJ databases">
        <title>Genome and evolution of the arbuscular mycorrhizal fungus Diversispora epigaea (formerly Glomus versiforme) and its bacterial endosymbionts.</title>
        <authorList>
            <person name="Sun X."/>
            <person name="Fei Z."/>
            <person name="Harrison M."/>
        </authorList>
    </citation>
    <scope>NUCLEOTIDE SEQUENCE [LARGE SCALE GENOMIC DNA]</scope>
    <source>
        <strain evidence="3 4">IT104</strain>
    </source>
</reference>
<dbReference type="InterPro" id="IPR011009">
    <property type="entry name" value="Kinase-like_dom_sf"/>
</dbReference>
<feature type="repeat" description="TPR" evidence="1">
    <location>
        <begin position="28"/>
        <end position="61"/>
    </location>
</feature>
<dbReference type="Gene3D" id="1.25.40.10">
    <property type="entry name" value="Tetratricopeptide repeat domain"/>
    <property type="match status" value="2"/>
</dbReference>
<comment type="caution">
    <text evidence="3">The sequence shown here is derived from an EMBL/GenBank/DDBJ whole genome shotgun (WGS) entry which is preliminary data.</text>
</comment>
<dbReference type="SUPFAM" id="SSF56112">
    <property type="entry name" value="Protein kinase-like (PK-like)"/>
    <property type="match status" value="1"/>
</dbReference>
<dbReference type="Pfam" id="PF07714">
    <property type="entry name" value="PK_Tyr_Ser-Thr"/>
    <property type="match status" value="1"/>
</dbReference>
<dbReference type="SMART" id="SM00028">
    <property type="entry name" value="TPR"/>
    <property type="match status" value="3"/>
</dbReference>
<dbReference type="SUPFAM" id="SSF48452">
    <property type="entry name" value="TPR-like"/>
    <property type="match status" value="1"/>
</dbReference>
<dbReference type="GO" id="GO:0005524">
    <property type="term" value="F:ATP binding"/>
    <property type="evidence" value="ECO:0007669"/>
    <property type="project" value="InterPro"/>
</dbReference>
<dbReference type="PRINTS" id="PR00109">
    <property type="entry name" value="TYRKINASE"/>
</dbReference>
<dbReference type="GO" id="GO:0005737">
    <property type="term" value="C:cytoplasm"/>
    <property type="evidence" value="ECO:0007669"/>
    <property type="project" value="TreeGrafter"/>
</dbReference>
<dbReference type="AlphaFoldDB" id="A0A397HSI5"/>